<protein>
    <recommendedName>
        <fullName evidence="4">DUF2142 domain-containing protein</fullName>
    </recommendedName>
</protein>
<dbReference type="Proteomes" id="UP000291189">
    <property type="component" value="Unassembled WGS sequence"/>
</dbReference>
<sequence length="434" mass="46010">MAALFALFLLAFRWGLHFRLVDAVLGTDGTGFVSSFQLDSDGLVFRRLEQNRLTGLLSGEMALRMDPAYAQPYGPFYASQFGLGGWLLTLLPTALGLYGTAGISLMLTLVAAGNAAIATLAVVASRRVMSMGAAVLCALALLQPWPVAMAHSAYWMIGLKVLPAAALAILYARGRATRPRVFVTVAVVSTFTFLSGYEFATVVVATALGVATYICLVERRGVTASLMEIANVLGACLSGFVGAIVIHLVQLSVRLGGMTVALEAFEETVSKRTGATSLELDPAYLESLAVSPSQVLATYLGVPVIGSPLALPIVSSFSVAALIAVCIVVVVTDAPRSVHGGLDLRQHAMGIAWFVTLLGPLGWFLLARPHSYIHTHINPALWFLPVVPLGLALLWRPLRIGTISLRSHPVALVALAAVMTCIVLFYGYSLSTVK</sequence>
<reference evidence="2 3" key="1">
    <citation type="submission" date="2019-01" db="EMBL/GenBank/DDBJ databases">
        <title>Nocardioides guangzhouensis sp. nov., an actinobacterium isolated from soil.</title>
        <authorList>
            <person name="Fu Y."/>
            <person name="Cai Y."/>
            <person name="Lin Z."/>
            <person name="Chen P."/>
        </authorList>
    </citation>
    <scope>NUCLEOTIDE SEQUENCE [LARGE SCALE GENOMIC DNA]</scope>
    <source>
        <strain evidence="2 3">NBRC 105384</strain>
    </source>
</reference>
<evidence type="ECO:0008006" key="4">
    <source>
        <dbReference type="Google" id="ProtNLM"/>
    </source>
</evidence>
<feature type="transmembrane region" description="Helical" evidence="1">
    <location>
        <begin position="179"/>
        <end position="194"/>
    </location>
</feature>
<keyword evidence="1" id="KW-1133">Transmembrane helix</keyword>
<feature type="transmembrane region" description="Helical" evidence="1">
    <location>
        <begin position="410"/>
        <end position="428"/>
    </location>
</feature>
<feature type="transmembrane region" description="Helical" evidence="1">
    <location>
        <begin position="351"/>
        <end position="368"/>
    </location>
</feature>
<accession>A0A4Q5IWT1</accession>
<dbReference type="AlphaFoldDB" id="A0A4Q5IWT1"/>
<dbReference type="EMBL" id="SDPU01000035">
    <property type="protein sequence ID" value="RYU09648.1"/>
    <property type="molecule type" value="Genomic_DNA"/>
</dbReference>
<keyword evidence="3" id="KW-1185">Reference proteome</keyword>
<feature type="transmembrane region" description="Helical" evidence="1">
    <location>
        <begin position="229"/>
        <end position="249"/>
    </location>
</feature>
<organism evidence="2 3">
    <name type="scientific">Nocardioides iriomotensis</name>
    <dbReference type="NCBI Taxonomy" id="715784"/>
    <lineage>
        <taxon>Bacteria</taxon>
        <taxon>Bacillati</taxon>
        <taxon>Actinomycetota</taxon>
        <taxon>Actinomycetes</taxon>
        <taxon>Propionibacteriales</taxon>
        <taxon>Nocardioidaceae</taxon>
        <taxon>Nocardioides</taxon>
    </lineage>
</organism>
<evidence type="ECO:0000313" key="2">
    <source>
        <dbReference type="EMBL" id="RYU09648.1"/>
    </source>
</evidence>
<feature type="transmembrane region" description="Helical" evidence="1">
    <location>
        <begin position="95"/>
        <end position="121"/>
    </location>
</feature>
<feature type="transmembrane region" description="Helical" evidence="1">
    <location>
        <begin position="128"/>
        <end position="147"/>
    </location>
</feature>
<feature type="transmembrane region" description="Helical" evidence="1">
    <location>
        <begin position="380"/>
        <end position="398"/>
    </location>
</feature>
<keyword evidence="1" id="KW-0472">Membrane</keyword>
<evidence type="ECO:0000256" key="1">
    <source>
        <dbReference type="SAM" id="Phobius"/>
    </source>
</evidence>
<proteinExistence type="predicted"/>
<feature type="transmembrane region" description="Helical" evidence="1">
    <location>
        <begin position="153"/>
        <end position="172"/>
    </location>
</feature>
<dbReference type="OrthoDB" id="9133572at2"/>
<feature type="transmembrane region" description="Helical" evidence="1">
    <location>
        <begin position="200"/>
        <end position="217"/>
    </location>
</feature>
<dbReference type="RefSeq" id="WP_129989413.1">
    <property type="nucleotide sequence ID" value="NZ_SDPU01000035.1"/>
</dbReference>
<feature type="transmembrane region" description="Helical" evidence="1">
    <location>
        <begin position="309"/>
        <end position="331"/>
    </location>
</feature>
<gene>
    <name evidence="2" type="ORF">ETU37_21705</name>
</gene>
<comment type="caution">
    <text evidence="2">The sequence shown here is derived from an EMBL/GenBank/DDBJ whole genome shotgun (WGS) entry which is preliminary data.</text>
</comment>
<keyword evidence="1" id="KW-0812">Transmembrane</keyword>
<name>A0A4Q5IWT1_9ACTN</name>
<evidence type="ECO:0000313" key="3">
    <source>
        <dbReference type="Proteomes" id="UP000291189"/>
    </source>
</evidence>